<protein>
    <submittedName>
        <fullName evidence="3">PQQ-like beta-propeller repeat protein</fullName>
    </submittedName>
</protein>
<proteinExistence type="predicted"/>
<organism evidence="3 4">
    <name type="scientific">Fodinibius halophilus</name>
    <dbReference type="NCBI Taxonomy" id="1736908"/>
    <lineage>
        <taxon>Bacteria</taxon>
        <taxon>Pseudomonadati</taxon>
        <taxon>Balneolota</taxon>
        <taxon>Balneolia</taxon>
        <taxon>Balneolales</taxon>
        <taxon>Balneolaceae</taxon>
        <taxon>Fodinibius</taxon>
    </lineage>
</organism>
<evidence type="ECO:0000256" key="1">
    <source>
        <dbReference type="SAM" id="SignalP"/>
    </source>
</evidence>
<reference evidence="3 4" key="1">
    <citation type="submission" date="2020-02" db="EMBL/GenBank/DDBJ databases">
        <title>Aliifodinibius halophilus 2W32, complete genome.</title>
        <authorList>
            <person name="Li Y."/>
            <person name="Wu S."/>
        </authorList>
    </citation>
    <scope>NUCLEOTIDE SEQUENCE [LARGE SCALE GENOMIC DNA]</scope>
    <source>
        <strain evidence="3 4">2W32</strain>
    </source>
</reference>
<dbReference type="PANTHER" id="PTHR34512">
    <property type="entry name" value="CELL SURFACE PROTEIN"/>
    <property type="match status" value="1"/>
</dbReference>
<dbReference type="PANTHER" id="PTHR34512:SF30">
    <property type="entry name" value="OUTER MEMBRANE PROTEIN ASSEMBLY FACTOR BAMB"/>
    <property type="match status" value="1"/>
</dbReference>
<dbReference type="EMBL" id="JAALLS010000008">
    <property type="protein sequence ID" value="NGP88269.1"/>
    <property type="molecule type" value="Genomic_DNA"/>
</dbReference>
<feature type="chain" id="PRO_5026666811" evidence="1">
    <location>
        <begin position="26"/>
        <end position="379"/>
    </location>
</feature>
<dbReference type="SMART" id="SM00564">
    <property type="entry name" value="PQQ"/>
    <property type="match status" value="4"/>
</dbReference>
<dbReference type="Gene3D" id="2.130.10.10">
    <property type="entry name" value="YVTN repeat-like/Quinoprotein amine dehydrogenase"/>
    <property type="match status" value="2"/>
</dbReference>
<feature type="domain" description="Pyrrolo-quinoline quinone repeat" evidence="2">
    <location>
        <begin position="289"/>
        <end position="375"/>
    </location>
</feature>
<feature type="signal peptide" evidence="1">
    <location>
        <begin position="1"/>
        <end position="25"/>
    </location>
</feature>
<evidence type="ECO:0000313" key="4">
    <source>
        <dbReference type="Proteomes" id="UP000479132"/>
    </source>
</evidence>
<name>A0A6M1T2L2_9BACT</name>
<evidence type="ECO:0000313" key="3">
    <source>
        <dbReference type="EMBL" id="NGP88269.1"/>
    </source>
</evidence>
<sequence length="379" mass="42614">MKTFIFPASLILVCLSVLVSCTSCSTQPENENPEEELNLLWSFEYTQEIDGLSSVSVRPALVPDGKVITALDHQYNSLSQEDGSLSWQRPLPDNMYESVNRLTHDEQYLYGKGNRNANYFAINLQSGEMVWEKTNAKGTLDDYVHAAVDENYVYLAGEDSVLYVFDKHTGDYQDTIPLRSYARAIVSTGKQLYMTQAWKPDSTESAYGRIVRLDAETYEQKWAYETTKGGFYYADLVLKNEVLYSGTTSGPSVFVALDAATGQVKWEHHGLLTFRFTLGDGKVFVNDGQYIVALDQQTGKELWRQDFTYATTSNVAYLDGYVYHAHNGRLYVMDAQTGELVAGPIESPDGSGFYNLNAGNGKVFVQSDYHLYAYEAWSN</sequence>
<dbReference type="InterPro" id="IPR018391">
    <property type="entry name" value="PQQ_b-propeller_rpt"/>
</dbReference>
<dbReference type="InterPro" id="IPR015943">
    <property type="entry name" value="WD40/YVTN_repeat-like_dom_sf"/>
</dbReference>
<keyword evidence="1" id="KW-0732">Signal</keyword>
<keyword evidence="4" id="KW-1185">Reference proteome</keyword>
<feature type="domain" description="Pyrrolo-quinoline quinone repeat" evidence="2">
    <location>
        <begin position="78"/>
        <end position="224"/>
    </location>
</feature>
<dbReference type="Pfam" id="PF13360">
    <property type="entry name" value="PQQ_2"/>
    <property type="match status" value="2"/>
</dbReference>
<dbReference type="InterPro" id="IPR011044">
    <property type="entry name" value="Quino_amine_DH_bsu"/>
</dbReference>
<dbReference type="InterPro" id="IPR002372">
    <property type="entry name" value="PQQ_rpt_dom"/>
</dbReference>
<dbReference type="AlphaFoldDB" id="A0A6M1T2L2"/>
<accession>A0A6M1T2L2</accession>
<dbReference type="RefSeq" id="WP_165267820.1">
    <property type="nucleotide sequence ID" value="NZ_JAALLS010000008.1"/>
</dbReference>
<dbReference type="Proteomes" id="UP000479132">
    <property type="component" value="Unassembled WGS sequence"/>
</dbReference>
<evidence type="ECO:0000259" key="2">
    <source>
        <dbReference type="Pfam" id="PF13360"/>
    </source>
</evidence>
<gene>
    <name evidence="3" type="ORF">G3569_07870</name>
</gene>
<dbReference type="PROSITE" id="PS51257">
    <property type="entry name" value="PROKAR_LIPOPROTEIN"/>
    <property type="match status" value="1"/>
</dbReference>
<comment type="caution">
    <text evidence="3">The sequence shown here is derived from an EMBL/GenBank/DDBJ whole genome shotgun (WGS) entry which is preliminary data.</text>
</comment>
<dbReference type="SUPFAM" id="SSF50969">
    <property type="entry name" value="YVTN repeat-like/Quinoprotein amine dehydrogenase"/>
    <property type="match status" value="1"/>
</dbReference>